<dbReference type="Proteomes" id="UP000241848">
    <property type="component" value="Unassembled WGS sequence"/>
</dbReference>
<dbReference type="PANTHER" id="PTHR48078">
    <property type="entry name" value="THREONINE DEHYDRATASE, MITOCHONDRIAL-RELATED"/>
    <property type="match status" value="1"/>
</dbReference>
<evidence type="ECO:0000256" key="1">
    <source>
        <dbReference type="ARBA" id="ARBA00001933"/>
    </source>
</evidence>
<dbReference type="InterPro" id="IPR036052">
    <property type="entry name" value="TrpB-like_PALP_sf"/>
</dbReference>
<sequence length="332" mass="35264">MVDEANPTLADVLQARLRIRPYLEPTPLVFAAEISRHIGAEVWLKCEFMLPTRAFKVRGGLNLVSREVELQTLGSSGLTAASTGNHGQSVAYAGHAFGLPVTIFAPQRANPVKVKAMQELGAGVQLVGEDFDEAREACESYAHKTGARYVHSMNEPLLVAGVGTAYLEALMQVPTADVLVVPIGGGSGAAAAGLVAKSINPDIRVIGVQAEGAPAVYRSFRSGRLETTRAANTAAEGLATRVAFALPVNMIRQYVDDIVLVSDAQMQRAQALLFQDLRVFPEMAGAASLAAALQFADSWAGSRIILAVTGANASFQEIAPVWDLLKSENLWP</sequence>
<dbReference type="InterPro" id="IPR001926">
    <property type="entry name" value="TrpB-like_PALP"/>
</dbReference>
<reference evidence="5 6" key="1">
    <citation type="journal article" date="2014" name="BMC Genomics">
        <title>Comparison of environmental and isolate Sulfobacillus genomes reveals diverse carbon, sulfur, nitrogen, and hydrogen metabolisms.</title>
        <authorList>
            <person name="Justice N.B."/>
            <person name="Norman A."/>
            <person name="Brown C.T."/>
            <person name="Singh A."/>
            <person name="Thomas B.C."/>
            <person name="Banfield J.F."/>
        </authorList>
    </citation>
    <scope>NUCLEOTIDE SEQUENCE [LARGE SCALE GENOMIC DNA]</scope>
    <source>
        <strain evidence="5">AMDSBA3</strain>
    </source>
</reference>
<dbReference type="SUPFAM" id="SSF53686">
    <property type="entry name" value="Tryptophan synthase beta subunit-like PLP-dependent enzymes"/>
    <property type="match status" value="1"/>
</dbReference>
<evidence type="ECO:0000259" key="4">
    <source>
        <dbReference type="Pfam" id="PF00291"/>
    </source>
</evidence>
<evidence type="ECO:0000313" key="5">
    <source>
        <dbReference type="EMBL" id="PSR20188.1"/>
    </source>
</evidence>
<dbReference type="Gene3D" id="3.40.50.1100">
    <property type="match status" value="2"/>
</dbReference>
<gene>
    <name evidence="5" type="ORF">C7B45_16135</name>
</gene>
<comment type="cofactor">
    <cofactor evidence="1">
        <name>pyridoxal 5'-phosphate</name>
        <dbReference type="ChEBI" id="CHEBI:597326"/>
    </cofactor>
</comment>
<dbReference type="GO" id="GO:0004794">
    <property type="term" value="F:threonine deaminase activity"/>
    <property type="evidence" value="ECO:0007669"/>
    <property type="project" value="TreeGrafter"/>
</dbReference>
<dbReference type="GO" id="GO:0009097">
    <property type="term" value="P:isoleucine biosynthetic process"/>
    <property type="evidence" value="ECO:0007669"/>
    <property type="project" value="TreeGrafter"/>
</dbReference>
<evidence type="ECO:0000256" key="2">
    <source>
        <dbReference type="ARBA" id="ARBA00022898"/>
    </source>
</evidence>
<dbReference type="EMBL" id="PXYV01000079">
    <property type="protein sequence ID" value="PSR20188.1"/>
    <property type="molecule type" value="Genomic_DNA"/>
</dbReference>
<keyword evidence="3 5" id="KW-0456">Lyase</keyword>
<dbReference type="PANTHER" id="PTHR48078:SF7">
    <property type="entry name" value="BLL6502 PROTEIN"/>
    <property type="match status" value="1"/>
</dbReference>
<dbReference type="InterPro" id="IPR050147">
    <property type="entry name" value="Ser/Thr_Dehydratase"/>
</dbReference>
<name>A0A2T2WD75_9FIRM</name>
<proteinExistence type="predicted"/>
<keyword evidence="2" id="KW-0663">Pyridoxal phosphate</keyword>
<dbReference type="GO" id="GO:0006565">
    <property type="term" value="P:L-serine catabolic process"/>
    <property type="evidence" value="ECO:0007669"/>
    <property type="project" value="TreeGrafter"/>
</dbReference>
<protein>
    <submittedName>
        <fullName evidence="5">Threonine ammonia-lyase</fullName>
    </submittedName>
</protein>
<evidence type="ECO:0000256" key="3">
    <source>
        <dbReference type="ARBA" id="ARBA00023239"/>
    </source>
</evidence>
<dbReference type="GO" id="GO:0003941">
    <property type="term" value="F:L-serine ammonia-lyase activity"/>
    <property type="evidence" value="ECO:0007669"/>
    <property type="project" value="TreeGrafter"/>
</dbReference>
<dbReference type="Pfam" id="PF00291">
    <property type="entry name" value="PALP"/>
    <property type="match status" value="1"/>
</dbReference>
<feature type="domain" description="Tryptophan synthase beta chain-like PALP" evidence="4">
    <location>
        <begin position="20"/>
        <end position="310"/>
    </location>
</feature>
<organism evidence="5 6">
    <name type="scientific">Sulfobacillus acidophilus</name>
    <dbReference type="NCBI Taxonomy" id="53633"/>
    <lineage>
        <taxon>Bacteria</taxon>
        <taxon>Bacillati</taxon>
        <taxon>Bacillota</taxon>
        <taxon>Clostridia</taxon>
        <taxon>Eubacteriales</taxon>
        <taxon>Clostridiales Family XVII. Incertae Sedis</taxon>
        <taxon>Sulfobacillus</taxon>
    </lineage>
</organism>
<dbReference type="AlphaFoldDB" id="A0A2T2WD75"/>
<dbReference type="GO" id="GO:0006567">
    <property type="term" value="P:L-threonine catabolic process"/>
    <property type="evidence" value="ECO:0007669"/>
    <property type="project" value="TreeGrafter"/>
</dbReference>
<accession>A0A2T2WD75</accession>
<comment type="caution">
    <text evidence="5">The sequence shown here is derived from an EMBL/GenBank/DDBJ whole genome shotgun (WGS) entry which is preliminary data.</text>
</comment>
<evidence type="ECO:0000313" key="6">
    <source>
        <dbReference type="Proteomes" id="UP000241848"/>
    </source>
</evidence>